<comment type="caution">
    <text evidence="13">The sequence shown here is derived from an EMBL/GenBank/DDBJ whole genome shotgun (WGS) entry which is preliminary data.</text>
</comment>
<keyword evidence="6 10" id="KW-0653">Protein transport</keyword>
<evidence type="ECO:0000256" key="10">
    <source>
        <dbReference type="HAMAP-Rule" id="MF_01463"/>
    </source>
</evidence>
<gene>
    <name evidence="13" type="primary">secDF</name>
    <name evidence="10" type="synonym">secD</name>
    <name evidence="11" type="synonym">secF</name>
    <name evidence="13" type="ORF">NKI36_10015</name>
</gene>
<dbReference type="InterPro" id="IPR005791">
    <property type="entry name" value="SecD"/>
</dbReference>
<dbReference type="NCBIfam" id="TIGR01129">
    <property type="entry name" value="secD"/>
    <property type="match status" value="1"/>
</dbReference>
<evidence type="ECO:0000256" key="4">
    <source>
        <dbReference type="ARBA" id="ARBA00022519"/>
    </source>
</evidence>
<reference evidence="13 14" key="1">
    <citation type="journal article" date="2024" name="Proc. Natl. Acad. Sci. U.S.A.">
        <title>The evolutionary genomics of adaptation to stress in wild rhizobium bacteria.</title>
        <authorList>
            <person name="Kehlet-Delgado H."/>
            <person name="Montoya A.P."/>
            <person name="Jensen K.T."/>
            <person name="Wendlandt C.E."/>
            <person name="Dexheimer C."/>
            <person name="Roberts M."/>
            <person name="Torres Martinez L."/>
            <person name="Friesen M.L."/>
            <person name="Griffitts J.S."/>
            <person name="Porter S.S."/>
        </authorList>
    </citation>
    <scope>NUCLEOTIDE SEQUENCE [LARGE SCALE GENOMIC DNA]</scope>
    <source>
        <strain evidence="13 14">M0641</strain>
    </source>
</reference>
<keyword evidence="2 10" id="KW-0813">Transport</keyword>
<feature type="transmembrane region" description="Helical" evidence="10">
    <location>
        <begin position="698"/>
        <end position="721"/>
    </location>
</feature>
<dbReference type="Gene3D" id="3.30.1360.200">
    <property type="match status" value="1"/>
</dbReference>
<dbReference type="HAMAP" id="MF_01463_B">
    <property type="entry name" value="SecD_B"/>
    <property type="match status" value="1"/>
</dbReference>
<dbReference type="EMBL" id="JAMYQB010000006">
    <property type="protein sequence ID" value="MER9404384.1"/>
    <property type="molecule type" value="Genomic_DNA"/>
</dbReference>
<evidence type="ECO:0000313" key="14">
    <source>
        <dbReference type="Proteomes" id="UP001433071"/>
    </source>
</evidence>
<evidence type="ECO:0000256" key="6">
    <source>
        <dbReference type="ARBA" id="ARBA00022927"/>
    </source>
</evidence>
<feature type="transmembrane region" description="Helical" evidence="10">
    <location>
        <begin position="555"/>
        <end position="574"/>
    </location>
</feature>
<dbReference type="InterPro" id="IPR048631">
    <property type="entry name" value="SecD_1st"/>
</dbReference>
<dbReference type="Proteomes" id="UP001433071">
    <property type="component" value="Unassembled WGS sequence"/>
</dbReference>
<organism evidence="13 14">
    <name type="scientific">Mesorhizobium caraganae</name>
    <dbReference type="NCBI Taxonomy" id="483206"/>
    <lineage>
        <taxon>Bacteria</taxon>
        <taxon>Pseudomonadati</taxon>
        <taxon>Pseudomonadota</taxon>
        <taxon>Alphaproteobacteria</taxon>
        <taxon>Hyphomicrobiales</taxon>
        <taxon>Phyllobacteriaceae</taxon>
        <taxon>Mesorhizobium</taxon>
    </lineage>
</organism>
<dbReference type="PANTHER" id="PTHR30081:SF1">
    <property type="entry name" value="PROTEIN TRANSLOCASE SUBUNIT SECD"/>
    <property type="match status" value="1"/>
</dbReference>
<dbReference type="InterPro" id="IPR000731">
    <property type="entry name" value="SSD"/>
</dbReference>
<dbReference type="NCBIfam" id="TIGR00916">
    <property type="entry name" value="2A0604s01"/>
    <property type="match status" value="2"/>
</dbReference>
<comment type="caution">
    <text evidence="10">Lacks conserved residue(s) required for the propagation of feature annotation.</text>
</comment>
<comment type="subcellular location">
    <subcellularLocation>
        <location evidence="1 10">Cell membrane</location>
        <topology evidence="1 10">Multi-pass membrane protein</topology>
    </subcellularLocation>
</comment>
<dbReference type="NCBIfam" id="TIGR00966">
    <property type="entry name" value="transloc_SecF"/>
    <property type="match status" value="1"/>
</dbReference>
<dbReference type="Pfam" id="PF21760">
    <property type="entry name" value="SecD_1st"/>
    <property type="match status" value="1"/>
</dbReference>
<keyword evidence="5 10" id="KW-0812">Transmembrane</keyword>
<feature type="transmembrane region" description="Helical" evidence="10">
    <location>
        <begin position="376"/>
        <end position="395"/>
    </location>
</feature>
<dbReference type="HAMAP" id="MF_01464_B">
    <property type="entry name" value="SecF_B"/>
    <property type="match status" value="1"/>
</dbReference>
<comment type="subunit">
    <text evidence="11">Forms a complex with SecD. Part of the essential Sec protein translocation apparatus which comprises SecA, SecYEG and auxiliary proteins SecDF-YajC and YidC.</text>
</comment>
<evidence type="ECO:0000256" key="1">
    <source>
        <dbReference type="ARBA" id="ARBA00004651"/>
    </source>
</evidence>
<feature type="transmembrane region" description="Helical" evidence="10">
    <location>
        <begin position="402"/>
        <end position="420"/>
    </location>
</feature>
<feature type="domain" description="SSD" evidence="12">
    <location>
        <begin position="694"/>
        <end position="826"/>
    </location>
</feature>
<keyword evidence="14" id="KW-1185">Reference proteome</keyword>
<sequence length="849" mass="91535">MLYFSRLKMILIWLAVAATFILAAPNLFPASTLAQLPSWVPKRQMTLGLDLQGGSHILLQMDQNDLVKAQLETTRDEIRTLLRDAKVGYTGLGGTGRTVQVRITDPNQIDAAKKALKPLTDPVAAGLFTGGSIQEMSLDDSEAGLLKFTVTDAGVKYRTSAALAQSIEVVERRVNELGTTEPIVQRQGDDRVLVQVPGLQDPQRLKEIIGQTAKMTFQMVDTSMSVQDALNGRPPAGSSVLYSQDDPPVPYLVENRVIVSGEDLAKATATYNSQTNEPVVSFTFNSRGATRFGQATQQNVGKPFAIILDNQVISAPVIREPILGGSGQISGNFTAESANDLAVLLRAGALPAKLTVIEERTVGPGLGQDSIHAGKVAGIIGSILVVAFMFVAYGFLGFLANIALAVHVAMIVGLLSLLGATLTLPGIAGIVLTIGMAVDSNVLIYERIREERRLGRSVIQAIDTGFSKALATIVDSNVTSLIATVVLFYLGTGPVKGFAITYAIGILTTVFTAFTFTRLLVSIWLRRARPKELPRAPVTFIPPGTKIPFMGIRRWTFALSSLLSVLSVIGFLTIDINYGIDFKGGSIIEVQSKQGDADIGDIRSRLSELNIGEVQVQQFGAPNDVLIRVGTQEGGENAEQTVIDKVRGELQDNYDFRRVEVVGPTVSGELAKQGTIAMLVALIGILIYVWFRFEWQFAVGAIVATVHDVVMTLGFFVITGLEFNQSSLAAILTIIGYSLNDTIVVYDRVREDLRKYKKMPLPQLLNNAINETLSRTTLTSVTTILALLALVLFGGEVIRSFTMAMLFGVVFGTYSSIFIAAPLLILFRLRPQATADDEKPVGGGKAVAT</sequence>
<dbReference type="PROSITE" id="PS50156">
    <property type="entry name" value="SSD"/>
    <property type="match status" value="1"/>
</dbReference>
<dbReference type="PANTHER" id="PTHR30081">
    <property type="entry name" value="PROTEIN-EXPORT MEMBRANE PROTEIN SEC"/>
    <property type="match status" value="1"/>
</dbReference>
<evidence type="ECO:0000256" key="2">
    <source>
        <dbReference type="ARBA" id="ARBA00022448"/>
    </source>
</evidence>
<dbReference type="Pfam" id="PF02355">
    <property type="entry name" value="SecD_SecF_C"/>
    <property type="match status" value="2"/>
</dbReference>
<comment type="subunit">
    <text evidence="10">Forms a complex with SecF. Part of the essential Sec protein translocation apparatus which comprises SecA, SecYEG and auxiliary proteins SecDF-YajC and YidC.</text>
</comment>
<feature type="transmembrane region" description="Helical" evidence="10">
    <location>
        <begin position="778"/>
        <end position="798"/>
    </location>
</feature>
<feature type="transmembrane region" description="Helical" evidence="10">
    <location>
        <begin position="426"/>
        <end position="445"/>
    </location>
</feature>
<feature type="transmembrane region" description="Helical" evidence="10">
    <location>
        <begin position="674"/>
        <end position="691"/>
    </location>
</feature>
<protein>
    <recommendedName>
        <fullName evidence="10 11">Multifunctional fusion protein</fullName>
    </recommendedName>
    <domain>
        <recommendedName>
            <fullName evidence="10">Protein translocase subunit SecD</fullName>
        </recommendedName>
    </domain>
    <domain>
        <recommendedName>
            <fullName evidence="11">Protein-export membrane protein SecF</fullName>
        </recommendedName>
    </domain>
</protein>
<dbReference type="InterPro" id="IPR005665">
    <property type="entry name" value="SecF_bac"/>
</dbReference>
<dbReference type="Pfam" id="PF07549">
    <property type="entry name" value="Sec_GG"/>
    <property type="match status" value="2"/>
</dbReference>
<comment type="similarity">
    <text evidence="10">Belongs to the SecD/SecF family. SecD subfamily.</text>
</comment>
<comment type="similarity">
    <text evidence="11">Belongs to the SecD/SecF family. SecF subfamily.</text>
</comment>
<feature type="transmembrane region" description="Helical" evidence="10">
    <location>
        <begin position="466"/>
        <end position="490"/>
    </location>
</feature>
<keyword evidence="3 10" id="KW-1003">Cell membrane</keyword>
<dbReference type="InterPro" id="IPR055344">
    <property type="entry name" value="SecD_SecF_C_bact"/>
</dbReference>
<dbReference type="InterPro" id="IPR022813">
    <property type="entry name" value="SecD/SecF_arch_bac"/>
</dbReference>
<dbReference type="Pfam" id="PF22599">
    <property type="entry name" value="SecDF_P1_head"/>
    <property type="match status" value="1"/>
</dbReference>
<accession>A0ABV1YXJ4</accession>
<feature type="transmembrane region" description="Helical" evidence="10">
    <location>
        <begin position="727"/>
        <end position="749"/>
    </location>
</feature>
<dbReference type="InterPro" id="IPR054384">
    <property type="entry name" value="SecDF_P1_head"/>
</dbReference>
<evidence type="ECO:0000256" key="9">
    <source>
        <dbReference type="ARBA" id="ARBA00023136"/>
    </source>
</evidence>
<dbReference type="Gene3D" id="1.20.1640.10">
    <property type="entry name" value="Multidrug efflux transporter AcrB transmembrane domain"/>
    <property type="match status" value="2"/>
</dbReference>
<dbReference type="InterPro" id="IPR048634">
    <property type="entry name" value="SecD_SecF_C"/>
</dbReference>
<evidence type="ECO:0000256" key="8">
    <source>
        <dbReference type="ARBA" id="ARBA00023010"/>
    </source>
</evidence>
<keyword evidence="4" id="KW-0997">Cell inner membrane</keyword>
<evidence type="ECO:0000256" key="7">
    <source>
        <dbReference type="ARBA" id="ARBA00022989"/>
    </source>
</evidence>
<feature type="transmembrane region" description="Helical" evidence="10">
    <location>
        <begin position="804"/>
        <end position="827"/>
    </location>
</feature>
<evidence type="ECO:0000256" key="3">
    <source>
        <dbReference type="ARBA" id="ARBA00022475"/>
    </source>
</evidence>
<comment type="function">
    <text evidence="10">Part of the Sec protein translocase complex. Interacts with the SecYEG preprotein conducting channel. SecDF uses the proton motive force (PMF) to complete protein translocation after the ATP-dependent function of SecA.</text>
</comment>
<dbReference type="NCBIfam" id="NF011315">
    <property type="entry name" value="PRK14726.1"/>
    <property type="match status" value="1"/>
</dbReference>
<dbReference type="Gene3D" id="3.30.70.3400">
    <property type="match status" value="2"/>
</dbReference>
<keyword evidence="9 10" id="KW-0472">Membrane</keyword>
<name>A0ABV1YXJ4_9HYPH</name>
<dbReference type="RefSeq" id="WP_352557467.1">
    <property type="nucleotide sequence ID" value="NZ_JAMYQB010000006.1"/>
</dbReference>
<evidence type="ECO:0000256" key="11">
    <source>
        <dbReference type="HAMAP-Rule" id="MF_01464"/>
    </source>
</evidence>
<feature type="transmembrane region" description="Helical" evidence="10">
    <location>
        <begin position="502"/>
        <end position="525"/>
    </location>
</feature>
<keyword evidence="8 10" id="KW-0811">Translocation</keyword>
<dbReference type="InterPro" id="IPR022645">
    <property type="entry name" value="SecD/SecF_bac"/>
</dbReference>
<evidence type="ECO:0000256" key="5">
    <source>
        <dbReference type="ARBA" id="ARBA00022692"/>
    </source>
</evidence>
<evidence type="ECO:0000259" key="12">
    <source>
        <dbReference type="PROSITE" id="PS50156"/>
    </source>
</evidence>
<dbReference type="SUPFAM" id="SSF82866">
    <property type="entry name" value="Multidrug efflux transporter AcrB transmembrane domain"/>
    <property type="match status" value="2"/>
</dbReference>
<proteinExistence type="inferred from homology"/>
<dbReference type="NCBIfam" id="NF009583">
    <property type="entry name" value="PRK13024.1-3"/>
    <property type="match status" value="1"/>
</dbReference>
<evidence type="ECO:0000313" key="13">
    <source>
        <dbReference type="EMBL" id="MER9404384.1"/>
    </source>
</evidence>
<keyword evidence="7 10" id="KW-1133">Transmembrane helix</keyword>
<dbReference type="PRINTS" id="PR01755">
    <property type="entry name" value="SECFTRNLCASE"/>
</dbReference>
<dbReference type="InterPro" id="IPR022646">
    <property type="entry name" value="SecD/SecF_CS"/>
</dbReference>